<accession>A0A7W9UM40</accession>
<dbReference type="InterPro" id="IPR024775">
    <property type="entry name" value="DinB-like"/>
</dbReference>
<evidence type="ECO:0000313" key="3">
    <source>
        <dbReference type="Proteomes" id="UP000540412"/>
    </source>
</evidence>
<name>A0A7W9UM40_9NOCA</name>
<dbReference type="Pfam" id="PF12867">
    <property type="entry name" value="DinB_2"/>
    <property type="match status" value="1"/>
</dbReference>
<evidence type="ECO:0000313" key="2">
    <source>
        <dbReference type="EMBL" id="MBB5918241.1"/>
    </source>
</evidence>
<dbReference type="SUPFAM" id="SSF109854">
    <property type="entry name" value="DinB/YfiT-like putative metalloenzymes"/>
    <property type="match status" value="1"/>
</dbReference>
<gene>
    <name evidence="2" type="ORF">BJY24_007153</name>
</gene>
<keyword evidence="3" id="KW-1185">Reference proteome</keyword>
<dbReference type="Gene3D" id="1.20.120.450">
    <property type="entry name" value="dinb family like domain"/>
    <property type="match status" value="1"/>
</dbReference>
<evidence type="ECO:0000259" key="1">
    <source>
        <dbReference type="Pfam" id="PF12867"/>
    </source>
</evidence>
<protein>
    <submittedName>
        <fullName evidence="2">Putative damage-inducible protein DinB</fullName>
    </submittedName>
</protein>
<dbReference type="Proteomes" id="UP000540412">
    <property type="component" value="Unassembled WGS sequence"/>
</dbReference>
<dbReference type="AlphaFoldDB" id="A0A7W9UM40"/>
<reference evidence="2 3" key="1">
    <citation type="submission" date="2020-08" db="EMBL/GenBank/DDBJ databases">
        <title>Sequencing the genomes of 1000 actinobacteria strains.</title>
        <authorList>
            <person name="Klenk H.-P."/>
        </authorList>
    </citation>
    <scope>NUCLEOTIDE SEQUENCE [LARGE SCALE GENOMIC DNA]</scope>
    <source>
        <strain evidence="2 3">DSM 43582</strain>
    </source>
</reference>
<sequence>MDIDWSHEIADQLDQHWQERLRARLEGLTAAEYVWEPVRDCWTIARRMAHITVHVLAKRAEMYFGGTPVDYDTYLYAGTAAEALDRLDRAYDSWSTGLRASTAADLARPCGPDSGSFAGRPLAAVALHVHREVFHHGAEISLLRDLYPKAGVPSLHRG</sequence>
<dbReference type="InterPro" id="IPR034660">
    <property type="entry name" value="DinB/YfiT-like"/>
</dbReference>
<proteinExistence type="predicted"/>
<feature type="domain" description="DinB-like" evidence="1">
    <location>
        <begin position="12"/>
        <end position="140"/>
    </location>
</feature>
<organism evidence="2 3">
    <name type="scientific">Nocardia transvalensis</name>
    <dbReference type="NCBI Taxonomy" id="37333"/>
    <lineage>
        <taxon>Bacteria</taxon>
        <taxon>Bacillati</taxon>
        <taxon>Actinomycetota</taxon>
        <taxon>Actinomycetes</taxon>
        <taxon>Mycobacteriales</taxon>
        <taxon>Nocardiaceae</taxon>
        <taxon>Nocardia</taxon>
    </lineage>
</organism>
<dbReference type="EMBL" id="JACHIT010000002">
    <property type="protein sequence ID" value="MBB5918241.1"/>
    <property type="molecule type" value="Genomic_DNA"/>
</dbReference>
<comment type="caution">
    <text evidence="2">The sequence shown here is derived from an EMBL/GenBank/DDBJ whole genome shotgun (WGS) entry which is preliminary data.</text>
</comment>